<dbReference type="CDD" id="cd00637">
    <property type="entry name" value="7tm_classA_rhodopsin-like"/>
    <property type="match status" value="1"/>
</dbReference>
<dbReference type="PROSITE" id="PS50262">
    <property type="entry name" value="G_PROTEIN_RECEP_F1_2"/>
    <property type="match status" value="1"/>
</dbReference>
<dbReference type="Pfam" id="PF00001">
    <property type="entry name" value="7tm_1"/>
    <property type="match status" value="1"/>
</dbReference>
<evidence type="ECO:0000313" key="14">
    <source>
        <dbReference type="WBParaSite" id="ALUE_0001306601-mRNA-1"/>
    </source>
</evidence>
<evidence type="ECO:0000256" key="2">
    <source>
        <dbReference type="ARBA" id="ARBA00022475"/>
    </source>
</evidence>
<feature type="region of interest" description="Disordered" evidence="10">
    <location>
        <begin position="437"/>
        <end position="472"/>
    </location>
</feature>
<evidence type="ECO:0000313" key="13">
    <source>
        <dbReference type="Proteomes" id="UP000036681"/>
    </source>
</evidence>
<dbReference type="PANTHER" id="PTHR24229">
    <property type="entry name" value="NEUROPEPTIDES RECEPTOR"/>
    <property type="match status" value="1"/>
</dbReference>
<dbReference type="PANTHER" id="PTHR24229:SF50">
    <property type="entry name" value="G-PROTEIN COUPLED RECEPTORS FAMILY 1 PROFILE DOMAIN-CONTAINING PROTEIN"/>
    <property type="match status" value="1"/>
</dbReference>
<evidence type="ECO:0000256" key="9">
    <source>
        <dbReference type="RuleBase" id="RU000688"/>
    </source>
</evidence>
<keyword evidence="7 9" id="KW-0675">Receptor</keyword>
<organism evidence="13 14">
    <name type="scientific">Ascaris lumbricoides</name>
    <name type="common">Giant roundworm</name>
    <dbReference type="NCBI Taxonomy" id="6252"/>
    <lineage>
        <taxon>Eukaryota</taxon>
        <taxon>Metazoa</taxon>
        <taxon>Ecdysozoa</taxon>
        <taxon>Nematoda</taxon>
        <taxon>Chromadorea</taxon>
        <taxon>Rhabditida</taxon>
        <taxon>Spirurina</taxon>
        <taxon>Ascaridomorpha</taxon>
        <taxon>Ascaridoidea</taxon>
        <taxon>Ascarididae</taxon>
        <taxon>Ascaris</taxon>
    </lineage>
</organism>
<keyword evidence="13" id="KW-1185">Reference proteome</keyword>
<feature type="transmembrane region" description="Helical" evidence="11">
    <location>
        <begin position="240"/>
        <end position="264"/>
    </location>
</feature>
<proteinExistence type="inferred from homology"/>
<dbReference type="GO" id="GO:0005886">
    <property type="term" value="C:plasma membrane"/>
    <property type="evidence" value="ECO:0007669"/>
    <property type="project" value="UniProtKB-SubCell"/>
</dbReference>
<evidence type="ECO:0000256" key="1">
    <source>
        <dbReference type="ARBA" id="ARBA00004651"/>
    </source>
</evidence>
<keyword evidence="6 11" id="KW-0472">Membrane</keyword>
<feature type="transmembrane region" description="Helical" evidence="11">
    <location>
        <begin position="20"/>
        <end position="45"/>
    </location>
</feature>
<accession>A0A9J2PU51</accession>
<dbReference type="InterPro" id="IPR017452">
    <property type="entry name" value="GPCR_Rhodpsn_7TM"/>
</dbReference>
<dbReference type="AlphaFoldDB" id="A0A9J2PU51"/>
<evidence type="ECO:0000256" key="6">
    <source>
        <dbReference type="ARBA" id="ARBA00023136"/>
    </source>
</evidence>
<name>A0A9J2PU51_ASCLU</name>
<reference evidence="14" key="1">
    <citation type="submission" date="2023-03" db="UniProtKB">
        <authorList>
            <consortium name="WormBaseParasite"/>
        </authorList>
    </citation>
    <scope>IDENTIFICATION</scope>
</reference>
<feature type="transmembrane region" description="Helical" evidence="11">
    <location>
        <begin position="57"/>
        <end position="80"/>
    </location>
</feature>
<dbReference type="InterPro" id="IPR000276">
    <property type="entry name" value="GPCR_Rhodpsn"/>
</dbReference>
<dbReference type="PRINTS" id="PR00237">
    <property type="entry name" value="GPCRRHODOPSN"/>
</dbReference>
<evidence type="ECO:0000256" key="3">
    <source>
        <dbReference type="ARBA" id="ARBA00022692"/>
    </source>
</evidence>
<keyword evidence="8 9" id="KW-0807">Transducer</keyword>
<dbReference type="GO" id="GO:0042277">
    <property type="term" value="F:peptide binding"/>
    <property type="evidence" value="ECO:0007669"/>
    <property type="project" value="TreeGrafter"/>
</dbReference>
<keyword evidence="3 9" id="KW-0812">Transmembrane</keyword>
<keyword evidence="4 11" id="KW-1133">Transmembrane helix</keyword>
<evidence type="ECO:0000256" key="4">
    <source>
        <dbReference type="ARBA" id="ARBA00022989"/>
    </source>
</evidence>
<keyword evidence="2" id="KW-1003">Cell membrane</keyword>
<comment type="subcellular location">
    <subcellularLocation>
        <location evidence="1">Cell membrane</location>
        <topology evidence="1">Multi-pass membrane protein</topology>
    </subcellularLocation>
</comment>
<sequence>MDRMNSTVSSQNFGANHLRLALTITHLLLVSLGSVNMLVIVVILFRPYMRSITNVYMISLCMADFIYLANLILVAVTQLNNKSWPFGSFVCTIYHGTESTGKYASVMFVVLLAADRYCAMCRANMCARYRNYRIALMASAFAWSVAIGAAVPLYVFAEVAVLRFSARALPHRLCIAKWPSLITARWYITFSSILIFAIPLALIVFFYYHILNKLREAVKGSKRLQRSSSSRAPYHRVTRLVLWVVVFHVICWSPFWLFNLFSSIFRLRIQTELDRIIINIIHLFPYVNCALNPLLYAVQAENFRIAFRSLFLRRPSNSGARITRNERLGAHASCYRPYIATVRDPLLAKPLTDDCFDNRRHMACKRRNHSILKLRNVCTANTRGSISLLDLPSDCDAPFTKFVTPALSSCKEFHDRWAQQTRRILMEDSTEKRSFLSRHGGSLQGCGELTRARSDGSDGLGDEEQRPLDANGLAAPRRISSSCVDFAML</sequence>
<feature type="transmembrane region" description="Helical" evidence="11">
    <location>
        <begin position="186"/>
        <end position="208"/>
    </location>
</feature>
<dbReference type="GO" id="GO:0004930">
    <property type="term" value="F:G protein-coupled receptor activity"/>
    <property type="evidence" value="ECO:0007669"/>
    <property type="project" value="UniProtKB-KW"/>
</dbReference>
<evidence type="ECO:0000256" key="8">
    <source>
        <dbReference type="ARBA" id="ARBA00023224"/>
    </source>
</evidence>
<evidence type="ECO:0000259" key="12">
    <source>
        <dbReference type="PROSITE" id="PS50262"/>
    </source>
</evidence>
<feature type="transmembrane region" description="Helical" evidence="11">
    <location>
        <begin position="140"/>
        <end position="166"/>
    </location>
</feature>
<dbReference type="WBParaSite" id="ALUE_0001306601-mRNA-1">
    <property type="protein sequence ID" value="ALUE_0001306601-mRNA-1"/>
    <property type="gene ID" value="ALUE_0001306601"/>
</dbReference>
<protein>
    <submittedName>
        <fullName evidence="14">G-protein coupled receptors family 1 profile domain-containing protein</fullName>
    </submittedName>
</protein>
<feature type="domain" description="G-protein coupled receptors family 1 profile" evidence="12">
    <location>
        <begin position="35"/>
        <end position="296"/>
    </location>
</feature>
<dbReference type="Gene3D" id="1.20.1070.10">
    <property type="entry name" value="Rhodopsin 7-helix transmembrane proteins"/>
    <property type="match status" value="1"/>
</dbReference>
<dbReference type="Proteomes" id="UP000036681">
    <property type="component" value="Unplaced"/>
</dbReference>
<evidence type="ECO:0000256" key="10">
    <source>
        <dbReference type="SAM" id="MobiDB-lite"/>
    </source>
</evidence>
<dbReference type="GO" id="GO:0043005">
    <property type="term" value="C:neuron projection"/>
    <property type="evidence" value="ECO:0007669"/>
    <property type="project" value="TreeGrafter"/>
</dbReference>
<evidence type="ECO:0000256" key="7">
    <source>
        <dbReference type="ARBA" id="ARBA00023170"/>
    </source>
</evidence>
<evidence type="ECO:0000256" key="5">
    <source>
        <dbReference type="ARBA" id="ARBA00023040"/>
    </source>
</evidence>
<feature type="transmembrane region" description="Helical" evidence="11">
    <location>
        <begin position="100"/>
        <end position="119"/>
    </location>
</feature>
<keyword evidence="5 9" id="KW-0297">G-protein coupled receptor</keyword>
<feature type="transmembrane region" description="Helical" evidence="11">
    <location>
        <begin position="276"/>
        <end position="298"/>
    </location>
</feature>
<comment type="similarity">
    <text evidence="9">Belongs to the G-protein coupled receptor 1 family.</text>
</comment>
<evidence type="ECO:0000256" key="11">
    <source>
        <dbReference type="SAM" id="Phobius"/>
    </source>
</evidence>
<dbReference type="SUPFAM" id="SSF81321">
    <property type="entry name" value="Family A G protein-coupled receptor-like"/>
    <property type="match status" value="1"/>
</dbReference>
<dbReference type="PROSITE" id="PS00237">
    <property type="entry name" value="G_PROTEIN_RECEP_F1_1"/>
    <property type="match status" value="1"/>
</dbReference>